<keyword evidence="3" id="KW-1185">Reference proteome</keyword>
<feature type="transmembrane region" description="Helical" evidence="1">
    <location>
        <begin position="48"/>
        <end position="73"/>
    </location>
</feature>
<name>A0A9Q0QWJ2_9MAGN</name>
<proteinExistence type="predicted"/>
<dbReference type="Proteomes" id="UP001141806">
    <property type="component" value="Unassembled WGS sequence"/>
</dbReference>
<organism evidence="2 3">
    <name type="scientific">Protea cynaroides</name>
    <dbReference type="NCBI Taxonomy" id="273540"/>
    <lineage>
        <taxon>Eukaryota</taxon>
        <taxon>Viridiplantae</taxon>
        <taxon>Streptophyta</taxon>
        <taxon>Embryophyta</taxon>
        <taxon>Tracheophyta</taxon>
        <taxon>Spermatophyta</taxon>
        <taxon>Magnoliopsida</taxon>
        <taxon>Proteales</taxon>
        <taxon>Proteaceae</taxon>
        <taxon>Protea</taxon>
    </lineage>
</organism>
<keyword evidence="1" id="KW-0472">Membrane</keyword>
<protein>
    <submittedName>
        <fullName evidence="2">Uncharacterized protein</fullName>
    </submittedName>
</protein>
<dbReference type="AlphaFoldDB" id="A0A9Q0QWJ2"/>
<keyword evidence="1" id="KW-1133">Transmembrane helix</keyword>
<gene>
    <name evidence="2" type="ORF">NE237_007586</name>
</gene>
<evidence type="ECO:0000256" key="1">
    <source>
        <dbReference type="SAM" id="Phobius"/>
    </source>
</evidence>
<sequence length="99" mass="11091">MAKKLPARLPVGMIRFMRESGRMRSSRELNQNEGVENKHGTEVHYAGFLSLVHIFVIHWCAASPVTAVFSLVLISSFSIVSVMSYFNLALFFFALVIVA</sequence>
<evidence type="ECO:0000313" key="3">
    <source>
        <dbReference type="Proteomes" id="UP001141806"/>
    </source>
</evidence>
<reference evidence="2" key="1">
    <citation type="journal article" date="2023" name="Plant J.">
        <title>The genome of the king protea, Protea cynaroides.</title>
        <authorList>
            <person name="Chang J."/>
            <person name="Duong T.A."/>
            <person name="Schoeman C."/>
            <person name="Ma X."/>
            <person name="Roodt D."/>
            <person name="Barker N."/>
            <person name="Li Z."/>
            <person name="Van de Peer Y."/>
            <person name="Mizrachi E."/>
        </authorList>
    </citation>
    <scope>NUCLEOTIDE SEQUENCE</scope>
    <source>
        <tissue evidence="2">Young leaves</tissue>
    </source>
</reference>
<evidence type="ECO:0000313" key="2">
    <source>
        <dbReference type="EMBL" id="KAJ4974412.1"/>
    </source>
</evidence>
<dbReference type="EMBL" id="JAMYWD010000004">
    <property type="protein sequence ID" value="KAJ4974412.1"/>
    <property type="molecule type" value="Genomic_DNA"/>
</dbReference>
<keyword evidence="1" id="KW-0812">Transmembrane</keyword>
<comment type="caution">
    <text evidence="2">The sequence shown here is derived from an EMBL/GenBank/DDBJ whole genome shotgun (WGS) entry which is preliminary data.</text>
</comment>
<feature type="transmembrane region" description="Helical" evidence="1">
    <location>
        <begin position="79"/>
        <end position="98"/>
    </location>
</feature>
<accession>A0A9Q0QWJ2</accession>